<dbReference type="Proteomes" id="UP001153331">
    <property type="component" value="Unassembled WGS sequence"/>
</dbReference>
<gene>
    <name evidence="1" type="ORF">OPT61_g2065</name>
</gene>
<evidence type="ECO:0000313" key="1">
    <source>
        <dbReference type="EMBL" id="KAJ8116530.1"/>
    </source>
</evidence>
<dbReference type="EMBL" id="JAPHNI010000090">
    <property type="protein sequence ID" value="KAJ8116530.1"/>
    <property type="molecule type" value="Genomic_DNA"/>
</dbReference>
<protein>
    <submittedName>
        <fullName evidence="1">Uncharacterized protein</fullName>
    </submittedName>
</protein>
<proteinExistence type="predicted"/>
<accession>A0ACC2IMV8</accession>
<organism evidence="1 2">
    <name type="scientific">Boeremia exigua</name>
    <dbReference type="NCBI Taxonomy" id="749465"/>
    <lineage>
        <taxon>Eukaryota</taxon>
        <taxon>Fungi</taxon>
        <taxon>Dikarya</taxon>
        <taxon>Ascomycota</taxon>
        <taxon>Pezizomycotina</taxon>
        <taxon>Dothideomycetes</taxon>
        <taxon>Pleosporomycetidae</taxon>
        <taxon>Pleosporales</taxon>
        <taxon>Pleosporineae</taxon>
        <taxon>Didymellaceae</taxon>
        <taxon>Boeremia</taxon>
    </lineage>
</organism>
<reference evidence="1" key="1">
    <citation type="submission" date="2022-11" db="EMBL/GenBank/DDBJ databases">
        <title>Genome Sequence of Boeremia exigua.</title>
        <authorList>
            <person name="Buettner E."/>
        </authorList>
    </citation>
    <scope>NUCLEOTIDE SEQUENCE</scope>
    <source>
        <strain evidence="1">CU02</strain>
    </source>
</reference>
<comment type="caution">
    <text evidence="1">The sequence shown here is derived from an EMBL/GenBank/DDBJ whole genome shotgun (WGS) entry which is preliminary data.</text>
</comment>
<keyword evidence="2" id="KW-1185">Reference proteome</keyword>
<sequence length="287" mass="31444">MADKWTQHCDMNCIESSLALAHYCITAIESITDTALDPPQDRFCSKILDCPLLDIGPPTRCTTRAPTIAMSFPAYTPKARVQKPAPTFSGTAVVDGTFEDLSLTQYTSSKQWLVLGFVPMAWTFVCPTEILAFSDRAADFEARGARVVFASTDSEYSLLAWTNTAKKEGGLGKINIPLLSDKNHAISKDYGVLIEEEGIALRGLFLIDPNGVLRQITINDLPVGRSVDEALRLIDAFQFTDKYGEVCPANWNPGMDTIKATPEGIKEYHGRNGDEKMSDAKATNGTH</sequence>
<name>A0ACC2IMV8_9PLEO</name>
<evidence type="ECO:0000313" key="2">
    <source>
        <dbReference type="Proteomes" id="UP001153331"/>
    </source>
</evidence>